<feature type="compositionally biased region" description="Basic and acidic residues" evidence="1">
    <location>
        <begin position="1"/>
        <end position="15"/>
    </location>
</feature>
<evidence type="ECO:0000313" key="2">
    <source>
        <dbReference type="EMBL" id="KAH6605868.1"/>
    </source>
</evidence>
<sequence>MVPRLEMLRLQDDGSHPNSYQSAMEIDSSDDQESDGESTVVPGDWSVARGEVIDLTIDGNHEGGIERQLNEGFGGQNAMSSAQGSTSGNRSESPLSGSESSLFMGTEPGFLRQAPSSAPTRRQSSLAFSTGTRDGRPEVIDLTGSDDLLDNFLPSENLTTSPDSRKRLHLKVETKQGDSSGDADASGSAKRLRISPPEQPPYN</sequence>
<feature type="compositionally biased region" description="Basic and acidic residues" evidence="1">
    <location>
        <begin position="59"/>
        <end position="69"/>
    </location>
</feature>
<feature type="compositionally biased region" description="Acidic residues" evidence="1">
    <location>
        <begin position="27"/>
        <end position="36"/>
    </location>
</feature>
<evidence type="ECO:0000256" key="1">
    <source>
        <dbReference type="SAM" id="MobiDB-lite"/>
    </source>
</evidence>
<organism evidence="2 3">
    <name type="scientific">Trichoderma cornu-damae</name>
    <dbReference type="NCBI Taxonomy" id="654480"/>
    <lineage>
        <taxon>Eukaryota</taxon>
        <taxon>Fungi</taxon>
        <taxon>Dikarya</taxon>
        <taxon>Ascomycota</taxon>
        <taxon>Pezizomycotina</taxon>
        <taxon>Sordariomycetes</taxon>
        <taxon>Hypocreomycetidae</taxon>
        <taxon>Hypocreales</taxon>
        <taxon>Hypocreaceae</taxon>
        <taxon>Trichoderma</taxon>
    </lineage>
</organism>
<feature type="region of interest" description="Disordered" evidence="1">
    <location>
        <begin position="1"/>
        <end position="203"/>
    </location>
</feature>
<feature type="compositionally biased region" description="Low complexity" evidence="1">
    <location>
        <begin position="177"/>
        <end position="189"/>
    </location>
</feature>
<accession>A0A9P8QMN6</accession>
<proteinExistence type="predicted"/>
<dbReference type="Proteomes" id="UP000827724">
    <property type="component" value="Unassembled WGS sequence"/>
</dbReference>
<evidence type="ECO:0000313" key="3">
    <source>
        <dbReference type="Proteomes" id="UP000827724"/>
    </source>
</evidence>
<protein>
    <submittedName>
        <fullName evidence="2">Uncharacterized protein</fullName>
    </submittedName>
</protein>
<reference evidence="2" key="1">
    <citation type="submission" date="2021-08" db="EMBL/GenBank/DDBJ databases">
        <title>Chromosome-Level Trichoderma cornu-damae using Hi-C Data.</title>
        <authorList>
            <person name="Kim C.S."/>
        </authorList>
    </citation>
    <scope>NUCLEOTIDE SEQUENCE</scope>
    <source>
        <strain evidence="2">KA19-0412C</strain>
    </source>
</reference>
<comment type="caution">
    <text evidence="2">The sequence shown here is derived from an EMBL/GenBank/DDBJ whole genome shotgun (WGS) entry which is preliminary data.</text>
</comment>
<feature type="compositionally biased region" description="Polar residues" evidence="1">
    <location>
        <begin position="77"/>
        <end position="90"/>
    </location>
</feature>
<feature type="compositionally biased region" description="Low complexity" evidence="1">
    <location>
        <begin position="91"/>
        <end position="102"/>
    </location>
</feature>
<gene>
    <name evidence="2" type="ORF">Trco_005021</name>
</gene>
<feature type="compositionally biased region" description="Polar residues" evidence="1">
    <location>
        <begin position="114"/>
        <end position="132"/>
    </location>
</feature>
<dbReference type="EMBL" id="JAIWOZ010000004">
    <property type="protein sequence ID" value="KAH6605868.1"/>
    <property type="molecule type" value="Genomic_DNA"/>
</dbReference>
<dbReference type="AlphaFoldDB" id="A0A9P8QMN6"/>
<name>A0A9P8QMN6_9HYPO</name>
<keyword evidence="3" id="KW-1185">Reference proteome</keyword>